<evidence type="ECO:0000259" key="10">
    <source>
        <dbReference type="PROSITE" id="PS51085"/>
    </source>
</evidence>
<dbReference type="SUPFAM" id="SSF52343">
    <property type="entry name" value="Ferredoxin reductase-like, C-terminal NADP-linked domain"/>
    <property type="match status" value="1"/>
</dbReference>
<dbReference type="EMBL" id="CP002959">
    <property type="protein sequence ID" value="AFM13324.1"/>
    <property type="molecule type" value="Genomic_DNA"/>
</dbReference>
<comment type="cofactor">
    <cofactor evidence="1">
        <name>FAD</name>
        <dbReference type="ChEBI" id="CHEBI:57692"/>
    </cofactor>
</comment>
<dbReference type="Gene3D" id="3.10.20.30">
    <property type="match status" value="1"/>
</dbReference>
<dbReference type="InterPro" id="IPR017938">
    <property type="entry name" value="Riboflavin_synthase-like_b-brl"/>
</dbReference>
<dbReference type="InterPro" id="IPR036010">
    <property type="entry name" value="2Fe-2S_ferredoxin-like_sf"/>
</dbReference>
<evidence type="ECO:0000259" key="11">
    <source>
        <dbReference type="PROSITE" id="PS51384"/>
    </source>
</evidence>
<evidence type="ECO:0000256" key="6">
    <source>
        <dbReference type="ARBA" id="ARBA00023002"/>
    </source>
</evidence>
<keyword evidence="2" id="KW-0285">Flavoprotein</keyword>
<dbReference type="PROSITE" id="PS51085">
    <property type="entry name" value="2FE2S_FER_2"/>
    <property type="match status" value="1"/>
</dbReference>
<dbReference type="SUPFAM" id="SSF63380">
    <property type="entry name" value="Riboflavin synthase domain-like"/>
    <property type="match status" value="1"/>
</dbReference>
<keyword evidence="4" id="KW-0479">Metal-binding</keyword>
<dbReference type="InterPro" id="IPR050415">
    <property type="entry name" value="MRET"/>
</dbReference>
<dbReference type="PANTHER" id="PTHR47354">
    <property type="entry name" value="NADH OXIDOREDUCTASE HCR"/>
    <property type="match status" value="1"/>
</dbReference>
<dbReference type="Pfam" id="PF00175">
    <property type="entry name" value="NAD_binding_1"/>
    <property type="match status" value="1"/>
</dbReference>
<dbReference type="PROSITE" id="PS51384">
    <property type="entry name" value="FAD_FR"/>
    <property type="match status" value="1"/>
</dbReference>
<name>I4B7R7_TURPD</name>
<accession>I4B7R7</accession>
<dbReference type="PANTHER" id="PTHR47354:SF6">
    <property type="entry name" value="NADH OXIDOREDUCTASE HCR"/>
    <property type="match status" value="1"/>
</dbReference>
<dbReference type="Gene3D" id="2.40.30.10">
    <property type="entry name" value="Translation factors"/>
    <property type="match status" value="1"/>
</dbReference>
<dbReference type="Pfam" id="PF00970">
    <property type="entry name" value="FAD_binding_6"/>
    <property type="match status" value="1"/>
</dbReference>
<evidence type="ECO:0000313" key="12">
    <source>
        <dbReference type="EMBL" id="AFM13324.1"/>
    </source>
</evidence>
<keyword evidence="13" id="KW-1185">Reference proteome</keyword>
<dbReference type="GO" id="GO:0046872">
    <property type="term" value="F:metal ion binding"/>
    <property type="evidence" value="ECO:0007669"/>
    <property type="project" value="UniProtKB-KW"/>
</dbReference>
<dbReference type="HOGENOM" id="CLU_003827_14_2_12"/>
<dbReference type="KEGG" id="tpx:Turpa_2685"/>
<comment type="similarity">
    <text evidence="9">In the N-terminal section; belongs to the FAD-binding oxidoreductase type 6 family.</text>
</comment>
<dbReference type="PRINTS" id="PR00410">
    <property type="entry name" value="PHEHYDRXLASE"/>
</dbReference>
<feature type="domain" description="FAD-binding FR-type" evidence="11">
    <location>
        <begin position="37"/>
        <end position="140"/>
    </location>
</feature>
<dbReference type="Proteomes" id="UP000006048">
    <property type="component" value="Chromosome"/>
</dbReference>
<sequence length="366" mass="40835">MQNRNPVQRILAKFTNLFTYPLTSSHYTELMNPLWSDNAIRARVEKFWDETKDARTITLKPGSAWRSGRAGQHVRIGLALGGREYHRTYSISSPPEREDGCFTITVKILEGGRLSRHLVRNLKVGDYVTVGLPQGNFHLPDAGAMKLLFITAGSGVTPVRSMLHSMLELERRLDTVHIHYAPHEYDAIFGNELQALQQRFTEYRYVPIYTRKLGNAARKKFHFSAGQLAKLCPDWRDRDVYACGPQDLLAAVKTHYGKMKRSGQLHIEEFRAPLAAVPKSARGGTVKFSQSNIEAKADAATSLLRVAEDAGLNPPHGCRMGICHTCDTTLVSGCVRDLRDGKLISEPGAKVQTCVMAAHGKCEIHQ</sequence>
<dbReference type="AlphaFoldDB" id="I4B7R7"/>
<dbReference type="OrthoDB" id="9801223at2"/>
<keyword evidence="3" id="KW-0001">2Fe-2S</keyword>
<dbReference type="InterPro" id="IPR001433">
    <property type="entry name" value="OxRdtase_FAD/NAD-bd"/>
</dbReference>
<evidence type="ECO:0000256" key="8">
    <source>
        <dbReference type="ARBA" id="ARBA00023014"/>
    </source>
</evidence>
<organism evidence="12 13">
    <name type="scientific">Turneriella parva (strain ATCC BAA-1111 / DSM 21527 / NCTC 11395 / H)</name>
    <name type="common">Leptospira parva</name>
    <dbReference type="NCBI Taxonomy" id="869212"/>
    <lineage>
        <taxon>Bacteria</taxon>
        <taxon>Pseudomonadati</taxon>
        <taxon>Spirochaetota</taxon>
        <taxon>Spirochaetia</taxon>
        <taxon>Leptospirales</taxon>
        <taxon>Leptospiraceae</taxon>
        <taxon>Turneriella</taxon>
    </lineage>
</organism>
<evidence type="ECO:0000256" key="5">
    <source>
        <dbReference type="ARBA" id="ARBA00022827"/>
    </source>
</evidence>
<dbReference type="Gene3D" id="3.40.50.80">
    <property type="entry name" value="Nucleotide-binding domain of ferredoxin-NADP reductase (FNR) module"/>
    <property type="match status" value="1"/>
</dbReference>
<dbReference type="Pfam" id="PF00111">
    <property type="entry name" value="Fer2"/>
    <property type="match status" value="1"/>
</dbReference>
<dbReference type="RefSeq" id="WP_014803826.1">
    <property type="nucleotide sequence ID" value="NC_018020.1"/>
</dbReference>
<keyword evidence="6" id="KW-0560">Oxidoreductase</keyword>
<dbReference type="CDD" id="cd00207">
    <property type="entry name" value="fer2"/>
    <property type="match status" value="1"/>
</dbReference>
<evidence type="ECO:0000256" key="4">
    <source>
        <dbReference type="ARBA" id="ARBA00022723"/>
    </source>
</evidence>
<protein>
    <submittedName>
        <fullName evidence="12">Oxidoreductase FAD-binding domain protein</fullName>
    </submittedName>
</protein>
<evidence type="ECO:0000256" key="7">
    <source>
        <dbReference type="ARBA" id="ARBA00023004"/>
    </source>
</evidence>
<evidence type="ECO:0000313" key="13">
    <source>
        <dbReference type="Proteomes" id="UP000006048"/>
    </source>
</evidence>
<dbReference type="InterPro" id="IPR001041">
    <property type="entry name" value="2Fe-2S_ferredoxin-type"/>
</dbReference>
<keyword evidence="5" id="KW-0274">FAD</keyword>
<feature type="domain" description="2Fe-2S ferredoxin-type" evidence="10">
    <location>
        <begin position="284"/>
        <end position="366"/>
    </location>
</feature>
<evidence type="ECO:0000256" key="3">
    <source>
        <dbReference type="ARBA" id="ARBA00022714"/>
    </source>
</evidence>
<dbReference type="PATRIC" id="fig|869212.3.peg.2706"/>
<keyword evidence="8" id="KW-0411">Iron-sulfur</keyword>
<dbReference type="GO" id="GO:0051537">
    <property type="term" value="F:2 iron, 2 sulfur cluster binding"/>
    <property type="evidence" value="ECO:0007669"/>
    <property type="project" value="UniProtKB-KW"/>
</dbReference>
<gene>
    <name evidence="12" type="ordered locus">Turpa_2685</name>
</gene>
<proteinExistence type="inferred from homology"/>
<dbReference type="CDD" id="cd06216">
    <property type="entry name" value="FNR_iron_sulfur_binding_2"/>
    <property type="match status" value="1"/>
</dbReference>
<evidence type="ECO:0000256" key="2">
    <source>
        <dbReference type="ARBA" id="ARBA00022630"/>
    </source>
</evidence>
<dbReference type="InterPro" id="IPR017927">
    <property type="entry name" value="FAD-bd_FR_type"/>
</dbReference>
<dbReference type="STRING" id="869212.Turpa_2685"/>
<dbReference type="InterPro" id="IPR012675">
    <property type="entry name" value="Beta-grasp_dom_sf"/>
</dbReference>
<evidence type="ECO:0000256" key="1">
    <source>
        <dbReference type="ARBA" id="ARBA00001974"/>
    </source>
</evidence>
<dbReference type="InterPro" id="IPR008333">
    <property type="entry name" value="Cbr1-like_FAD-bd_dom"/>
</dbReference>
<dbReference type="SUPFAM" id="SSF54292">
    <property type="entry name" value="2Fe-2S ferredoxin-like"/>
    <property type="match status" value="1"/>
</dbReference>
<dbReference type="GO" id="GO:0016491">
    <property type="term" value="F:oxidoreductase activity"/>
    <property type="evidence" value="ECO:0007669"/>
    <property type="project" value="UniProtKB-KW"/>
</dbReference>
<evidence type="ECO:0000256" key="9">
    <source>
        <dbReference type="ARBA" id="ARBA00061434"/>
    </source>
</evidence>
<reference evidence="12 13" key="1">
    <citation type="submission" date="2012-06" db="EMBL/GenBank/DDBJ databases">
        <title>The complete chromosome of genome of Turneriella parva DSM 21527.</title>
        <authorList>
            <consortium name="US DOE Joint Genome Institute (JGI-PGF)"/>
            <person name="Lucas S."/>
            <person name="Han J."/>
            <person name="Lapidus A."/>
            <person name="Bruce D."/>
            <person name="Goodwin L."/>
            <person name="Pitluck S."/>
            <person name="Peters L."/>
            <person name="Kyrpides N."/>
            <person name="Mavromatis K."/>
            <person name="Ivanova N."/>
            <person name="Mikhailova N."/>
            <person name="Chertkov O."/>
            <person name="Detter J.C."/>
            <person name="Tapia R."/>
            <person name="Han C."/>
            <person name="Land M."/>
            <person name="Hauser L."/>
            <person name="Markowitz V."/>
            <person name="Cheng J.-F."/>
            <person name="Hugenholtz P."/>
            <person name="Woyke T."/>
            <person name="Wu D."/>
            <person name="Gronow S."/>
            <person name="Wellnitz S."/>
            <person name="Brambilla E."/>
            <person name="Klenk H.-P."/>
            <person name="Eisen J.A."/>
        </authorList>
    </citation>
    <scope>NUCLEOTIDE SEQUENCE [LARGE SCALE GENOMIC DNA]</scope>
    <source>
        <strain evidence="13">ATCC BAA-1111 / DSM 21527 / NCTC 11395 / H</strain>
    </source>
</reference>
<keyword evidence="7" id="KW-0408">Iron</keyword>
<dbReference type="InterPro" id="IPR039261">
    <property type="entry name" value="FNR_nucleotide-bd"/>
</dbReference>